<dbReference type="KEGG" id="maqu:Maq22A_c02765"/>
<dbReference type="AlphaFoldDB" id="A0A0C6EVD3"/>
<protein>
    <submittedName>
        <fullName evidence="3">Uncharacterized protein</fullName>
    </submittedName>
</protein>
<feature type="region of interest" description="Disordered" evidence="2">
    <location>
        <begin position="49"/>
        <end position="77"/>
    </location>
</feature>
<keyword evidence="1" id="KW-0175">Coiled coil</keyword>
<reference evidence="4" key="2">
    <citation type="submission" date="2015-01" db="EMBL/GenBank/DDBJ databases">
        <title>Complete genome sequence of Methylobacterium aquaticum strain 22A.</title>
        <authorList>
            <person name="Tani A."/>
            <person name="Ogura Y."/>
            <person name="Hayashi T."/>
        </authorList>
    </citation>
    <scope>NUCLEOTIDE SEQUENCE [LARGE SCALE GENOMIC DNA]</scope>
    <source>
        <strain evidence="4">MA-22A</strain>
    </source>
</reference>
<name>A0A0C6EVD3_9HYPH</name>
<dbReference type="PATRIC" id="fig|270351.10.peg.538"/>
<gene>
    <name evidence="3" type="ORF">Maq22A_c02765</name>
</gene>
<evidence type="ECO:0000256" key="1">
    <source>
        <dbReference type="SAM" id="Coils"/>
    </source>
</evidence>
<dbReference type="RefSeq" id="WP_060845597.1">
    <property type="nucleotide sequence ID" value="NZ_AP014704.1"/>
</dbReference>
<dbReference type="STRING" id="270351.Maq22A_c02765"/>
<evidence type="ECO:0000256" key="2">
    <source>
        <dbReference type="SAM" id="MobiDB-lite"/>
    </source>
</evidence>
<feature type="coiled-coil region" evidence="1">
    <location>
        <begin position="85"/>
        <end position="119"/>
    </location>
</feature>
<proteinExistence type="predicted"/>
<dbReference type="EMBL" id="AP014704">
    <property type="protein sequence ID" value="BAQ44011.1"/>
    <property type="molecule type" value="Genomic_DNA"/>
</dbReference>
<reference evidence="3 4" key="1">
    <citation type="journal article" date="2015" name="Genome Announc.">
        <title>Complete Genome Sequence of Methylobacterium aquaticum Strain 22A, Isolated from Racomitrium japonicum Moss.</title>
        <authorList>
            <person name="Tani A."/>
            <person name="Ogura Y."/>
            <person name="Hayashi T."/>
            <person name="Kimbara K."/>
        </authorList>
    </citation>
    <scope>NUCLEOTIDE SEQUENCE [LARGE SCALE GENOMIC DNA]</scope>
    <source>
        <strain evidence="3 4">MA-22A</strain>
    </source>
</reference>
<accession>A0A0C6EVD3</accession>
<organism evidence="3 4">
    <name type="scientific">Methylobacterium aquaticum</name>
    <dbReference type="NCBI Taxonomy" id="270351"/>
    <lineage>
        <taxon>Bacteria</taxon>
        <taxon>Pseudomonadati</taxon>
        <taxon>Pseudomonadota</taxon>
        <taxon>Alphaproteobacteria</taxon>
        <taxon>Hyphomicrobiales</taxon>
        <taxon>Methylobacteriaceae</taxon>
        <taxon>Methylobacterium</taxon>
    </lineage>
</organism>
<dbReference type="Proteomes" id="UP000061432">
    <property type="component" value="Chromosome"/>
</dbReference>
<evidence type="ECO:0000313" key="4">
    <source>
        <dbReference type="Proteomes" id="UP000061432"/>
    </source>
</evidence>
<sequence>MTIWTGEIVDSLSMGGYFRERLSYDDGLHIHAVIARDLRSIIGSAFLQAEPPAPCDEPPSGRDRNGLGGDSPAGAVGVAEAPSEITNLKAENNRLSAALAESERKRGEASAEAAEAIAQRDILIRANADLAAGWVEDATPTQETPHVES</sequence>
<evidence type="ECO:0000313" key="3">
    <source>
        <dbReference type="EMBL" id="BAQ44011.1"/>
    </source>
</evidence>